<gene>
    <name evidence="4" type="ORF">CVIRNUC_009937</name>
</gene>
<feature type="transmembrane region" description="Helical" evidence="2">
    <location>
        <begin position="172"/>
        <end position="192"/>
    </location>
</feature>
<reference evidence="4 5" key="1">
    <citation type="submission" date="2023-10" db="EMBL/GenBank/DDBJ databases">
        <authorList>
            <person name="Maclean D."/>
            <person name="Macfadyen A."/>
        </authorList>
    </citation>
    <scope>NUCLEOTIDE SEQUENCE [LARGE SCALE GENOMIC DNA]</scope>
</reference>
<protein>
    <recommendedName>
        <fullName evidence="3">Cyanobacterial aminoacyl-tRNA synthetase CAAD domain-containing protein</fullName>
    </recommendedName>
</protein>
<dbReference type="AlphaFoldDB" id="A0AAV1IHA6"/>
<keyword evidence="5" id="KW-1185">Reference proteome</keyword>
<keyword evidence="2" id="KW-1133">Transmembrane helix</keyword>
<dbReference type="EMBL" id="CAUYUE010000015">
    <property type="protein sequence ID" value="CAK0786723.1"/>
    <property type="molecule type" value="Genomic_DNA"/>
</dbReference>
<evidence type="ECO:0000256" key="2">
    <source>
        <dbReference type="SAM" id="Phobius"/>
    </source>
</evidence>
<evidence type="ECO:0000313" key="5">
    <source>
        <dbReference type="Proteomes" id="UP001314263"/>
    </source>
</evidence>
<dbReference type="GO" id="GO:0009535">
    <property type="term" value="C:chloroplast thylakoid membrane"/>
    <property type="evidence" value="ECO:0007669"/>
    <property type="project" value="TreeGrafter"/>
</dbReference>
<organism evidence="4 5">
    <name type="scientific">Coccomyxa viridis</name>
    <dbReference type="NCBI Taxonomy" id="1274662"/>
    <lineage>
        <taxon>Eukaryota</taxon>
        <taxon>Viridiplantae</taxon>
        <taxon>Chlorophyta</taxon>
        <taxon>core chlorophytes</taxon>
        <taxon>Trebouxiophyceae</taxon>
        <taxon>Trebouxiophyceae incertae sedis</taxon>
        <taxon>Coccomyxaceae</taxon>
        <taxon>Coccomyxa</taxon>
    </lineage>
</organism>
<dbReference type="PANTHER" id="PTHR33222">
    <property type="match status" value="1"/>
</dbReference>
<dbReference type="Pfam" id="PF14159">
    <property type="entry name" value="CAAD"/>
    <property type="match status" value="1"/>
</dbReference>
<keyword evidence="2" id="KW-0812">Transmembrane</keyword>
<sequence length="257" mass="28021">MIWPQDAQPNFKAEWIGEQDSKGCFPRCPCLGQIEKCAVQLWMRYISGLRASARVGYEQFESHQRAPSARKHILYFSPPIDITMAFALSSGALGASSLAARDSRRLTAGGASVRLPSSRTRQAFVVAQSYKTRTGSGLKGTGTGVDTDDVQQKSQEIIEDLKAKWNATEEKPAVVAIGLSSFVAIWAAAGLVDAVNKLPLIGGLLEGVGLVVSGWFIYRNLIFGPDREELRKNIDDFLKKVTGKMDASVKKVNDSLK</sequence>
<feature type="domain" description="Cyanobacterial aminoacyl-tRNA synthetase CAAD" evidence="3">
    <location>
        <begin position="160"/>
        <end position="243"/>
    </location>
</feature>
<proteinExistence type="predicted"/>
<keyword evidence="2" id="KW-0472">Membrane</keyword>
<name>A0AAV1IHA6_9CHLO</name>
<dbReference type="PANTHER" id="PTHR33222:SF3">
    <property type="entry name" value="PROTEIN CURVATURE THYLAKOID 1C, CHLOROPLASTIC"/>
    <property type="match status" value="1"/>
</dbReference>
<evidence type="ECO:0000259" key="3">
    <source>
        <dbReference type="Pfam" id="PF14159"/>
    </source>
</evidence>
<dbReference type="InterPro" id="IPR025564">
    <property type="entry name" value="CAAD_dom"/>
</dbReference>
<dbReference type="Proteomes" id="UP001314263">
    <property type="component" value="Unassembled WGS sequence"/>
</dbReference>
<accession>A0AAV1IHA6</accession>
<comment type="caution">
    <text evidence="4">The sequence shown here is derived from an EMBL/GenBank/DDBJ whole genome shotgun (WGS) entry which is preliminary data.</text>
</comment>
<dbReference type="InterPro" id="IPR033344">
    <property type="entry name" value="CURT1"/>
</dbReference>
<comment type="subcellular location">
    <subcellularLocation>
        <location evidence="1">Membrane</location>
        <topology evidence="1">Multi-pass membrane protein</topology>
    </subcellularLocation>
</comment>
<evidence type="ECO:0000256" key="1">
    <source>
        <dbReference type="ARBA" id="ARBA00004141"/>
    </source>
</evidence>
<evidence type="ECO:0000313" key="4">
    <source>
        <dbReference type="EMBL" id="CAK0786723.1"/>
    </source>
</evidence>
<feature type="transmembrane region" description="Helical" evidence="2">
    <location>
        <begin position="198"/>
        <end position="218"/>
    </location>
</feature>